<evidence type="ECO:0000313" key="4">
    <source>
        <dbReference type="WBParaSite" id="SMUV_0000851501-mRNA-1"/>
    </source>
</evidence>
<keyword evidence="3" id="KW-1185">Reference proteome</keyword>
<dbReference type="AlphaFoldDB" id="A0A0N5AUH8"/>
<feature type="domain" description="C2H2-type" evidence="2">
    <location>
        <begin position="231"/>
        <end position="253"/>
    </location>
</feature>
<feature type="domain" description="C2H2-type" evidence="2">
    <location>
        <begin position="258"/>
        <end position="283"/>
    </location>
</feature>
<dbReference type="SMART" id="SM00355">
    <property type="entry name" value="ZnF_C2H2"/>
    <property type="match status" value="3"/>
</dbReference>
<feature type="region of interest" description="Disordered" evidence="1">
    <location>
        <begin position="471"/>
        <end position="494"/>
    </location>
</feature>
<protein>
    <submittedName>
        <fullName evidence="4">C2H2-type domain-containing protein</fullName>
    </submittedName>
</protein>
<name>A0A0N5AUH8_9BILA</name>
<feature type="compositionally biased region" description="Polar residues" evidence="1">
    <location>
        <begin position="471"/>
        <end position="488"/>
    </location>
</feature>
<evidence type="ECO:0000256" key="1">
    <source>
        <dbReference type="SAM" id="MobiDB-lite"/>
    </source>
</evidence>
<proteinExistence type="predicted"/>
<reference evidence="4" key="1">
    <citation type="submission" date="2016-04" db="UniProtKB">
        <authorList>
            <consortium name="WormBaseParasite"/>
        </authorList>
    </citation>
    <scope>IDENTIFICATION</scope>
</reference>
<feature type="region of interest" description="Disordered" evidence="1">
    <location>
        <begin position="159"/>
        <end position="182"/>
    </location>
</feature>
<sequence>MYDRNRCNDCEYRTNSDEQATFHQVSTGHVISRVLDSYIESISSQILADCYKATFNIEASVSDQSVEKLSIPIIIRQLPLHNDKVESVSFDCHSPSTSNQPIHFSMDRQQDKHFNGKCISSLSSVLLMPPKNASLNEKEVSSAGVIGISKEVPSHLCEPVNNISETPSASMDPSSISSKRRRQKGIDEAYLIRRVHVLENHCSDKSDPDILEVLEAEMRSCFPTSTANNDNQCNLCGKEFRGKTRRSHVLEKHFRHLYPCVIPPCTVSYRDFGYLKEHVAVRHGKHYLMNKKENVVIWNKLEHMRRDFITSLQRLMAICFPYHHSTKMKNNVVNSAVIGSSNIDDVKALPKVSACDKVADILKDVIGTKIAKSHAVENIEISSSDSDSDVRLIDECGQESGDVEEAATTSFKKKNSCSDCCTSVKNHENVISASNSQFMNESATPQVARSCNSFSQNLLKADNRINASEINIQNTSSLDTSSIQTKSDFSSENH</sequence>
<organism evidence="3 4">
    <name type="scientific">Syphacia muris</name>
    <dbReference type="NCBI Taxonomy" id="451379"/>
    <lineage>
        <taxon>Eukaryota</taxon>
        <taxon>Metazoa</taxon>
        <taxon>Ecdysozoa</taxon>
        <taxon>Nematoda</taxon>
        <taxon>Chromadorea</taxon>
        <taxon>Rhabditida</taxon>
        <taxon>Spirurina</taxon>
        <taxon>Oxyuridomorpha</taxon>
        <taxon>Oxyuroidea</taxon>
        <taxon>Oxyuridae</taxon>
        <taxon>Syphacia</taxon>
    </lineage>
</organism>
<feature type="domain" description="C2H2-type" evidence="2">
    <location>
        <begin position="5"/>
        <end position="29"/>
    </location>
</feature>
<evidence type="ECO:0000313" key="3">
    <source>
        <dbReference type="Proteomes" id="UP000046393"/>
    </source>
</evidence>
<evidence type="ECO:0000259" key="2">
    <source>
        <dbReference type="SMART" id="SM00355"/>
    </source>
</evidence>
<feature type="compositionally biased region" description="Low complexity" evidence="1">
    <location>
        <begin position="168"/>
        <end position="177"/>
    </location>
</feature>
<accession>A0A0N5AUH8</accession>
<dbReference type="Proteomes" id="UP000046393">
    <property type="component" value="Unplaced"/>
</dbReference>
<dbReference type="InterPro" id="IPR013087">
    <property type="entry name" value="Znf_C2H2_type"/>
</dbReference>
<dbReference type="WBParaSite" id="SMUV_0000851501-mRNA-1">
    <property type="protein sequence ID" value="SMUV_0000851501-mRNA-1"/>
    <property type="gene ID" value="SMUV_0000851501"/>
</dbReference>